<accession>A0A6P8UA27</accession>
<dbReference type="CDD" id="cd20329">
    <property type="entry name" value="FXYD11"/>
    <property type="match status" value="1"/>
</dbReference>
<protein>
    <recommendedName>
        <fullName evidence="8">FXYD domain-containing ion transport regulator</fullName>
    </recommendedName>
</protein>
<dbReference type="GeneID" id="117540823"/>
<dbReference type="InterPro" id="IPR047297">
    <property type="entry name" value="FXYD_motif"/>
</dbReference>
<dbReference type="GO" id="GO:0043269">
    <property type="term" value="P:regulation of monoatomic ion transport"/>
    <property type="evidence" value="ECO:0007669"/>
    <property type="project" value="InterPro"/>
</dbReference>
<reference evidence="11" key="1">
    <citation type="submission" date="2025-08" db="UniProtKB">
        <authorList>
            <consortium name="RefSeq"/>
        </authorList>
    </citation>
    <scope>IDENTIFICATION</scope>
</reference>
<dbReference type="OrthoDB" id="8914893at2759"/>
<organism evidence="10 11">
    <name type="scientific">Gymnodraco acuticeps</name>
    <name type="common">Antarctic dragonfish</name>
    <dbReference type="NCBI Taxonomy" id="8218"/>
    <lineage>
        <taxon>Eukaryota</taxon>
        <taxon>Metazoa</taxon>
        <taxon>Chordata</taxon>
        <taxon>Craniata</taxon>
        <taxon>Vertebrata</taxon>
        <taxon>Euteleostomi</taxon>
        <taxon>Actinopterygii</taxon>
        <taxon>Neopterygii</taxon>
        <taxon>Teleostei</taxon>
        <taxon>Neoteleostei</taxon>
        <taxon>Acanthomorphata</taxon>
        <taxon>Eupercaria</taxon>
        <taxon>Perciformes</taxon>
        <taxon>Notothenioidei</taxon>
        <taxon>Bathydraconidae</taxon>
        <taxon>Gymnodraco</taxon>
    </lineage>
</organism>
<evidence type="ECO:0000313" key="11">
    <source>
        <dbReference type="RefSeq" id="XP_034063582.1"/>
    </source>
</evidence>
<evidence type="ECO:0000256" key="7">
    <source>
        <dbReference type="ARBA" id="ARBA00023136"/>
    </source>
</evidence>
<feature type="region of interest" description="Disordered" evidence="9">
    <location>
        <begin position="32"/>
        <end position="52"/>
    </location>
</feature>
<comment type="subcellular location">
    <subcellularLocation>
        <location evidence="1">Membrane</location>
        <topology evidence="1">Single-pass membrane protein</topology>
    </subcellularLocation>
</comment>
<feature type="compositionally biased region" description="Low complexity" evidence="9">
    <location>
        <begin position="35"/>
        <end position="52"/>
    </location>
</feature>
<keyword evidence="4 8" id="KW-0812">Transmembrane</keyword>
<keyword evidence="7 8" id="KW-0472">Membrane</keyword>
<dbReference type="AlphaFoldDB" id="A0A6P8UA27"/>
<keyword evidence="5 8" id="KW-1133">Transmembrane helix</keyword>
<feature type="transmembrane region" description="Helical" evidence="8">
    <location>
        <begin position="165"/>
        <end position="190"/>
    </location>
</feature>
<feature type="transmembrane region" description="Helical" evidence="8">
    <location>
        <begin position="249"/>
        <end position="268"/>
    </location>
</feature>
<proteinExistence type="inferred from homology"/>
<evidence type="ECO:0000256" key="3">
    <source>
        <dbReference type="ARBA" id="ARBA00022448"/>
    </source>
</evidence>
<dbReference type="GO" id="GO:0006811">
    <property type="term" value="P:monoatomic ion transport"/>
    <property type="evidence" value="ECO:0007669"/>
    <property type="project" value="UniProtKB-KW"/>
</dbReference>
<comment type="similarity">
    <text evidence="2 8">Belongs to the FXYD family.</text>
</comment>
<keyword evidence="8" id="KW-0732">Signal</keyword>
<dbReference type="KEGG" id="gacu:117540823"/>
<dbReference type="InParanoid" id="A0A6P8UA27"/>
<dbReference type="RefSeq" id="XP_034063582.1">
    <property type="nucleotide sequence ID" value="XM_034207691.1"/>
</dbReference>
<dbReference type="Pfam" id="PF02038">
    <property type="entry name" value="ATP1G1_PLM_MAT8"/>
    <property type="match status" value="1"/>
</dbReference>
<evidence type="ECO:0000256" key="1">
    <source>
        <dbReference type="ARBA" id="ARBA00004167"/>
    </source>
</evidence>
<keyword evidence="3 8" id="KW-0813">Transport</keyword>
<dbReference type="Proteomes" id="UP000515161">
    <property type="component" value="Unplaced"/>
</dbReference>
<evidence type="ECO:0000313" key="10">
    <source>
        <dbReference type="Proteomes" id="UP000515161"/>
    </source>
</evidence>
<dbReference type="GO" id="GO:0017080">
    <property type="term" value="F:sodium channel regulator activity"/>
    <property type="evidence" value="ECO:0007669"/>
    <property type="project" value="TreeGrafter"/>
</dbReference>
<evidence type="ECO:0000256" key="5">
    <source>
        <dbReference type="ARBA" id="ARBA00022989"/>
    </source>
</evidence>
<feature type="transmembrane region" description="Helical" evidence="8">
    <location>
        <begin position="202"/>
        <end position="222"/>
    </location>
</feature>
<evidence type="ECO:0000256" key="6">
    <source>
        <dbReference type="ARBA" id="ARBA00023065"/>
    </source>
</evidence>
<comment type="caution">
    <text evidence="8">Lacks conserved residue(s) required for the propagation of feature annotation.</text>
</comment>
<evidence type="ECO:0000256" key="8">
    <source>
        <dbReference type="RuleBase" id="RU364131"/>
    </source>
</evidence>
<evidence type="ECO:0000256" key="2">
    <source>
        <dbReference type="ARBA" id="ARBA00005948"/>
    </source>
</evidence>
<dbReference type="InterPro" id="IPR000272">
    <property type="entry name" value="Ion-transport_regulator_FXYD"/>
</dbReference>
<keyword evidence="10" id="KW-1185">Reference proteome</keyword>
<feature type="chain" id="PRO_5028508522" description="FXYD domain-containing ion transport regulator" evidence="8">
    <location>
        <begin position="34"/>
        <end position="285"/>
    </location>
</feature>
<dbReference type="GO" id="GO:0016020">
    <property type="term" value="C:membrane"/>
    <property type="evidence" value="ECO:0007669"/>
    <property type="project" value="UniProtKB-SubCell"/>
</dbReference>
<evidence type="ECO:0000256" key="4">
    <source>
        <dbReference type="ARBA" id="ARBA00022692"/>
    </source>
</evidence>
<keyword evidence="6 8" id="KW-0406">Ion transport</keyword>
<sequence>MEKTKVEMRKRRKVFNICLLLLALLQITAPSSAENSTPKSPTTTTTTSAPNPAALRYLTHPADLTVAVGDPAVFSCGVPRASPTFTFTFYGSHGNYSLTCPSGHVEDIPQALYGSCGSKKGESLAVWTLKGTSYSDNGTRVVCQQPNNPAAPAAVLQVYDDGRSYFILIGCVIGGFFGILLVFGLSYLMLRRSETLQTWFIVLKMGHLTIVAVIAVLFTLFVEIEASKDQTPLSPETDPFAYNYQRLRIGGLVCASLLFVGGLMVLFYTRCTRKNKKVEDDNSEI</sequence>
<gene>
    <name evidence="11" type="primary">LOC117540823</name>
</gene>
<name>A0A6P8UA27_GYMAC</name>
<dbReference type="PROSITE" id="PS01310">
    <property type="entry name" value="FXYD"/>
    <property type="match status" value="1"/>
</dbReference>
<dbReference type="Gene3D" id="1.20.5.780">
    <property type="entry name" value="Single helix bin"/>
    <property type="match status" value="1"/>
</dbReference>
<dbReference type="PANTHER" id="PTHR14132">
    <property type="entry name" value="SODIUM/POTASSIUM-TRANSPORTING ATPASE SUBUNIT GAMMA"/>
    <property type="match status" value="1"/>
</dbReference>
<evidence type="ECO:0000256" key="9">
    <source>
        <dbReference type="SAM" id="MobiDB-lite"/>
    </source>
</evidence>
<feature type="signal peptide" evidence="8">
    <location>
        <begin position="1"/>
        <end position="33"/>
    </location>
</feature>